<keyword evidence="3" id="KW-1185">Reference proteome</keyword>
<dbReference type="Proteomes" id="UP001318860">
    <property type="component" value="Unassembled WGS sequence"/>
</dbReference>
<reference evidence="2 3" key="1">
    <citation type="journal article" date="2021" name="Comput. Struct. Biotechnol. J.">
        <title>De novo genome assembly of the potent medicinal plant Rehmannia glutinosa using nanopore technology.</title>
        <authorList>
            <person name="Ma L."/>
            <person name="Dong C."/>
            <person name="Song C."/>
            <person name="Wang X."/>
            <person name="Zheng X."/>
            <person name="Niu Y."/>
            <person name="Chen S."/>
            <person name="Feng W."/>
        </authorList>
    </citation>
    <scope>NUCLEOTIDE SEQUENCE [LARGE SCALE GENOMIC DNA]</scope>
    <source>
        <strain evidence="2">DH-2019</strain>
    </source>
</reference>
<protein>
    <submittedName>
        <fullName evidence="2">Uncharacterized protein</fullName>
    </submittedName>
</protein>
<sequence>MTTPTPGSLESPSRRTTRSARQNGVLVPHLVKEDEQPNNAAPGQRLYLGQREVALPKPLGNQACPEACQPHHIELQRTLGIDPLSYRRLRRGVTKQTQAIAITFEEPENIEPEVPLPMVKKKCLCQNDDLGVLMKHGHATLIGSSSNSRAQHGLAVSGNMAVPREKIFARFPVENTHGHVSSTRLGRVRKHVRVAEHATSTVLTARRFIIKSKKVAHRKKKTFRAINIFHLLNVSIFLHQGSFDIMMLAVREGEVPSATQPCRVATTRACGLQAGSDAGAGPHGLPMRRHTGRVAQEYGCYTNISEMMPLGSTLEVAATTKGSYSLPSPKKECVGESPYFFHEELVRSYRLNLGVWLQEEEDSSTHRWKEEPKLEEVEQIKLVVLDPNDEIRTVHPETKLESDVEQEIIESTPWSVRQPLEYIR</sequence>
<accession>A0ABR0UMX7</accession>
<feature type="compositionally biased region" description="Polar residues" evidence="1">
    <location>
        <begin position="1"/>
        <end position="11"/>
    </location>
</feature>
<evidence type="ECO:0000313" key="2">
    <source>
        <dbReference type="EMBL" id="KAK6123537.1"/>
    </source>
</evidence>
<evidence type="ECO:0000313" key="3">
    <source>
        <dbReference type="Proteomes" id="UP001318860"/>
    </source>
</evidence>
<feature type="region of interest" description="Disordered" evidence="1">
    <location>
        <begin position="1"/>
        <end position="23"/>
    </location>
</feature>
<name>A0ABR0UMX7_REHGL</name>
<dbReference type="EMBL" id="JABTTQ020002536">
    <property type="protein sequence ID" value="KAK6123537.1"/>
    <property type="molecule type" value="Genomic_DNA"/>
</dbReference>
<comment type="caution">
    <text evidence="2">The sequence shown here is derived from an EMBL/GenBank/DDBJ whole genome shotgun (WGS) entry which is preliminary data.</text>
</comment>
<gene>
    <name evidence="2" type="ORF">DH2020_042720</name>
</gene>
<proteinExistence type="predicted"/>
<organism evidence="2 3">
    <name type="scientific">Rehmannia glutinosa</name>
    <name type="common">Chinese foxglove</name>
    <dbReference type="NCBI Taxonomy" id="99300"/>
    <lineage>
        <taxon>Eukaryota</taxon>
        <taxon>Viridiplantae</taxon>
        <taxon>Streptophyta</taxon>
        <taxon>Embryophyta</taxon>
        <taxon>Tracheophyta</taxon>
        <taxon>Spermatophyta</taxon>
        <taxon>Magnoliopsida</taxon>
        <taxon>eudicotyledons</taxon>
        <taxon>Gunneridae</taxon>
        <taxon>Pentapetalae</taxon>
        <taxon>asterids</taxon>
        <taxon>lamiids</taxon>
        <taxon>Lamiales</taxon>
        <taxon>Orobanchaceae</taxon>
        <taxon>Rehmannieae</taxon>
        <taxon>Rehmannia</taxon>
    </lineage>
</organism>
<evidence type="ECO:0000256" key="1">
    <source>
        <dbReference type="SAM" id="MobiDB-lite"/>
    </source>
</evidence>